<feature type="region of interest" description="Disordered" evidence="1">
    <location>
        <begin position="1"/>
        <end position="28"/>
    </location>
</feature>
<protein>
    <submittedName>
        <fullName evidence="2">Uncharacterized protein</fullName>
    </submittedName>
</protein>
<evidence type="ECO:0000313" key="3">
    <source>
        <dbReference type="Proteomes" id="UP000674179"/>
    </source>
</evidence>
<reference evidence="2 3" key="1">
    <citation type="submission" date="2021-02" db="EMBL/GenBank/DDBJ databases">
        <title>Leishmania (Mundinia) enrietti genome sequencing and assembly.</title>
        <authorList>
            <person name="Almutairi H."/>
            <person name="Gatherer D."/>
        </authorList>
    </citation>
    <scope>NUCLEOTIDE SEQUENCE [LARGE SCALE GENOMIC DNA]</scope>
    <source>
        <strain evidence="2">CUR178</strain>
    </source>
</reference>
<dbReference type="KEGG" id="lenr:94169961"/>
<keyword evidence="3" id="KW-1185">Reference proteome</keyword>
<dbReference type="RefSeq" id="XP_067690554.1">
    <property type="nucleotide sequence ID" value="XM_067834451.1"/>
</dbReference>
<gene>
    <name evidence="2" type="ORF">CUR178_02697</name>
</gene>
<comment type="caution">
    <text evidence="2">The sequence shown here is derived from an EMBL/GenBank/DDBJ whole genome shotgun (WGS) entry which is preliminary data.</text>
</comment>
<proteinExistence type="predicted"/>
<evidence type="ECO:0000256" key="1">
    <source>
        <dbReference type="SAM" id="MobiDB-lite"/>
    </source>
</evidence>
<evidence type="ECO:0000313" key="2">
    <source>
        <dbReference type="EMBL" id="KAG5472031.1"/>
    </source>
</evidence>
<sequence length="103" mass="10646">MAASHSDFGKAEPYASTRGGGAAPYEDDDSCLRCLPNPPAAPLGAVLSTTCVVSAIATASSPVQQRSQRDSALSLDFGSVKYVSSALPEYELIYRSASEDATA</sequence>
<organism evidence="2 3">
    <name type="scientific">Leishmania enriettii</name>
    <dbReference type="NCBI Taxonomy" id="5663"/>
    <lineage>
        <taxon>Eukaryota</taxon>
        <taxon>Discoba</taxon>
        <taxon>Euglenozoa</taxon>
        <taxon>Kinetoplastea</taxon>
        <taxon>Metakinetoplastina</taxon>
        <taxon>Trypanosomatida</taxon>
        <taxon>Trypanosomatidae</taxon>
        <taxon>Leishmaniinae</taxon>
        <taxon>Leishmania</taxon>
    </lineage>
</organism>
<name>A0A836H6T9_LEIEN</name>
<dbReference type="AlphaFoldDB" id="A0A836H6T9"/>
<accession>A0A836H6T9</accession>
<dbReference type="GeneID" id="94169961"/>
<dbReference type="EMBL" id="JAFHKP010000031">
    <property type="protein sequence ID" value="KAG5472031.1"/>
    <property type="molecule type" value="Genomic_DNA"/>
</dbReference>
<dbReference type="Proteomes" id="UP000674179">
    <property type="component" value="Chromosome 31"/>
</dbReference>